<dbReference type="SUPFAM" id="SSF56672">
    <property type="entry name" value="DNA/RNA polymerases"/>
    <property type="match status" value="1"/>
</dbReference>
<evidence type="ECO:0000313" key="3">
    <source>
        <dbReference type="EMBL" id="SPD07620.1"/>
    </source>
</evidence>
<evidence type="ECO:0000259" key="2">
    <source>
        <dbReference type="Pfam" id="PF03732"/>
    </source>
</evidence>
<evidence type="ECO:0000259" key="1">
    <source>
        <dbReference type="Pfam" id="PF00078"/>
    </source>
</evidence>
<dbReference type="Pfam" id="PF03732">
    <property type="entry name" value="Retrotrans_gag"/>
    <property type="match status" value="1"/>
</dbReference>
<sequence>MALSRYNDPLMCRLFPSSLGEVALRWFNQLGRRTISSWIQMAEAFVSRFITNSRKTKEMDALLTMKLKDNETIKEYSTRFWETYNDIDGCDEKVVVRTFKLGLLPDTGLRQSLTKRPAPTAGKLMHRIDQFIQVEEDGVFKEPIYKLMEKIKREPFFVWPPKLLGNPALRDGKLYCTYHKDMGHMTENCHMLKVHLEKLVSAGHLNQYVDTNLTNKKESSQATRQPHSLGVASVGVIHVIHNPLCSIISSGSYRSEIQRTAHLRRSFSIIDSVHPAPICSVSKGAVEQTISFSNNDLKDVQLPHNDSLVITLRIGNYDVQRILIDQRSFAEVMYQDLYTKLGLGEADLTSFTSPIFGFSREPIVPLGGTVLPVLAGPINLRTKFIVVRASSPYNAIMRLYDALGVSPDLACHVLNISVEHKPVAQKRRKLAPERAAIVLEEVERFLESRAIREVQYPIPMSAADQEKTTFITPRGAYCYKVTPFGLKNAGATYQRMVTKMFRHIIRKTVEVYIDDMLIKSFREEDHAANQLQVFGILRGSHLRLNASKCTFGVSSGKFLGYMPLDVSIQGRSTNANLSFDSWERGSNFSRRITKWGVHLGSLDVEYKPRTAIKGQILTDFLAEFQYDPSNPSLLLPDETQLGLITGRWELFVDGASNSKGSGAGIVLVSPKGLVLEQAVRLKFSCIK</sequence>
<dbReference type="CDD" id="cd01647">
    <property type="entry name" value="RT_LTR"/>
    <property type="match status" value="1"/>
</dbReference>
<name>A0A2N9H7K0_FAGSY</name>
<dbReference type="Gene3D" id="3.10.10.10">
    <property type="entry name" value="HIV Type 1 Reverse Transcriptase, subunit A, domain 1"/>
    <property type="match status" value="1"/>
</dbReference>
<organism evidence="3">
    <name type="scientific">Fagus sylvatica</name>
    <name type="common">Beechnut</name>
    <dbReference type="NCBI Taxonomy" id="28930"/>
    <lineage>
        <taxon>Eukaryota</taxon>
        <taxon>Viridiplantae</taxon>
        <taxon>Streptophyta</taxon>
        <taxon>Embryophyta</taxon>
        <taxon>Tracheophyta</taxon>
        <taxon>Spermatophyta</taxon>
        <taxon>Magnoliopsida</taxon>
        <taxon>eudicotyledons</taxon>
        <taxon>Gunneridae</taxon>
        <taxon>Pentapetalae</taxon>
        <taxon>rosids</taxon>
        <taxon>fabids</taxon>
        <taxon>Fagales</taxon>
        <taxon>Fagaceae</taxon>
        <taxon>Fagus</taxon>
    </lineage>
</organism>
<proteinExistence type="predicted"/>
<reference evidence="3" key="1">
    <citation type="submission" date="2018-02" db="EMBL/GenBank/DDBJ databases">
        <authorList>
            <person name="Cohen D.B."/>
            <person name="Kent A.D."/>
        </authorList>
    </citation>
    <scope>NUCLEOTIDE SEQUENCE</scope>
</reference>
<dbReference type="InterPro" id="IPR053134">
    <property type="entry name" value="RNA-dir_DNA_polymerase"/>
</dbReference>
<gene>
    <name evidence="3" type="ORF">FSB_LOCUS35502</name>
</gene>
<dbReference type="InterPro" id="IPR043128">
    <property type="entry name" value="Rev_trsase/Diguanyl_cyclase"/>
</dbReference>
<accession>A0A2N9H7K0</accession>
<dbReference type="InterPro" id="IPR000477">
    <property type="entry name" value="RT_dom"/>
</dbReference>
<dbReference type="InterPro" id="IPR043502">
    <property type="entry name" value="DNA/RNA_pol_sf"/>
</dbReference>
<dbReference type="EMBL" id="OIVN01002938">
    <property type="protein sequence ID" value="SPD07620.1"/>
    <property type="molecule type" value="Genomic_DNA"/>
</dbReference>
<dbReference type="InterPro" id="IPR005162">
    <property type="entry name" value="Retrotrans_gag_dom"/>
</dbReference>
<protein>
    <recommendedName>
        <fullName evidence="4">Reverse transcriptase domain-containing protein</fullName>
    </recommendedName>
</protein>
<dbReference type="Pfam" id="PF00078">
    <property type="entry name" value="RVT_1"/>
    <property type="match status" value="1"/>
</dbReference>
<dbReference type="AlphaFoldDB" id="A0A2N9H7K0"/>
<dbReference type="PANTHER" id="PTHR24559:SF431">
    <property type="entry name" value="RNA-DIRECTED DNA POLYMERASE HOMOLOG"/>
    <property type="match status" value="1"/>
</dbReference>
<evidence type="ECO:0008006" key="4">
    <source>
        <dbReference type="Google" id="ProtNLM"/>
    </source>
</evidence>
<feature type="domain" description="Reverse transcriptase" evidence="1">
    <location>
        <begin position="458"/>
        <end position="561"/>
    </location>
</feature>
<feature type="domain" description="Retrotransposon gag" evidence="2">
    <location>
        <begin position="13"/>
        <end position="104"/>
    </location>
</feature>
<dbReference type="Gene3D" id="3.30.70.270">
    <property type="match status" value="1"/>
</dbReference>
<dbReference type="PANTHER" id="PTHR24559">
    <property type="entry name" value="TRANSPOSON TY3-I GAG-POL POLYPROTEIN"/>
    <property type="match status" value="1"/>
</dbReference>